<proteinExistence type="predicted"/>
<protein>
    <submittedName>
        <fullName evidence="1">Uncharacterized protein</fullName>
    </submittedName>
</protein>
<name>A0ABR2N041_9ASPA</name>
<comment type="caution">
    <text evidence="1">The sequence shown here is derived from an EMBL/GenBank/DDBJ whole genome shotgun (WGS) entry which is preliminary data.</text>
</comment>
<dbReference type="EMBL" id="JBBWWR010000002">
    <property type="protein sequence ID" value="KAK8969812.1"/>
    <property type="molecule type" value="Genomic_DNA"/>
</dbReference>
<evidence type="ECO:0000313" key="1">
    <source>
        <dbReference type="EMBL" id="KAK8969812.1"/>
    </source>
</evidence>
<evidence type="ECO:0000313" key="2">
    <source>
        <dbReference type="Proteomes" id="UP001412067"/>
    </source>
</evidence>
<dbReference type="Proteomes" id="UP001412067">
    <property type="component" value="Unassembled WGS sequence"/>
</dbReference>
<gene>
    <name evidence="1" type="ORF">KSP40_PGU021281</name>
</gene>
<organism evidence="1 2">
    <name type="scientific">Platanthera guangdongensis</name>
    <dbReference type="NCBI Taxonomy" id="2320717"/>
    <lineage>
        <taxon>Eukaryota</taxon>
        <taxon>Viridiplantae</taxon>
        <taxon>Streptophyta</taxon>
        <taxon>Embryophyta</taxon>
        <taxon>Tracheophyta</taxon>
        <taxon>Spermatophyta</taxon>
        <taxon>Magnoliopsida</taxon>
        <taxon>Liliopsida</taxon>
        <taxon>Asparagales</taxon>
        <taxon>Orchidaceae</taxon>
        <taxon>Orchidoideae</taxon>
        <taxon>Orchideae</taxon>
        <taxon>Orchidinae</taxon>
        <taxon>Platanthera</taxon>
    </lineage>
</organism>
<sequence length="71" mass="7851">MLQDPSAAGSRERGEGERIHLEVVIASGGERDRLAARMRGSEGFGIEEGGFGFWRKRGRGEGIREDEGRDF</sequence>
<keyword evidence="2" id="KW-1185">Reference proteome</keyword>
<accession>A0ABR2N041</accession>
<reference evidence="1 2" key="1">
    <citation type="journal article" date="2022" name="Nat. Plants">
        <title>Genomes of leafy and leafless Platanthera orchids illuminate the evolution of mycoheterotrophy.</title>
        <authorList>
            <person name="Li M.H."/>
            <person name="Liu K.W."/>
            <person name="Li Z."/>
            <person name="Lu H.C."/>
            <person name="Ye Q.L."/>
            <person name="Zhang D."/>
            <person name="Wang J.Y."/>
            <person name="Li Y.F."/>
            <person name="Zhong Z.M."/>
            <person name="Liu X."/>
            <person name="Yu X."/>
            <person name="Liu D.K."/>
            <person name="Tu X.D."/>
            <person name="Liu B."/>
            <person name="Hao Y."/>
            <person name="Liao X.Y."/>
            <person name="Jiang Y.T."/>
            <person name="Sun W.H."/>
            <person name="Chen J."/>
            <person name="Chen Y.Q."/>
            <person name="Ai Y."/>
            <person name="Zhai J.W."/>
            <person name="Wu S.S."/>
            <person name="Zhou Z."/>
            <person name="Hsiao Y.Y."/>
            <person name="Wu W.L."/>
            <person name="Chen Y.Y."/>
            <person name="Lin Y.F."/>
            <person name="Hsu J.L."/>
            <person name="Li C.Y."/>
            <person name="Wang Z.W."/>
            <person name="Zhao X."/>
            <person name="Zhong W.Y."/>
            <person name="Ma X.K."/>
            <person name="Ma L."/>
            <person name="Huang J."/>
            <person name="Chen G.Z."/>
            <person name="Huang M.Z."/>
            <person name="Huang L."/>
            <person name="Peng D.H."/>
            <person name="Luo Y.B."/>
            <person name="Zou S.Q."/>
            <person name="Chen S.P."/>
            <person name="Lan S."/>
            <person name="Tsai W.C."/>
            <person name="Van de Peer Y."/>
            <person name="Liu Z.J."/>
        </authorList>
    </citation>
    <scope>NUCLEOTIDE SEQUENCE [LARGE SCALE GENOMIC DNA]</scope>
    <source>
        <strain evidence="1">Lor288</strain>
    </source>
</reference>